<dbReference type="GO" id="GO:0005829">
    <property type="term" value="C:cytosol"/>
    <property type="evidence" value="ECO:0007669"/>
    <property type="project" value="TreeGrafter"/>
</dbReference>
<evidence type="ECO:0000256" key="1">
    <source>
        <dbReference type="ARBA" id="ARBA00001946"/>
    </source>
</evidence>
<dbReference type="InterPro" id="IPR000086">
    <property type="entry name" value="NUDIX_hydrolase_dom"/>
</dbReference>
<dbReference type="EC" id="3.6.1.13" evidence="4"/>
<dbReference type="GO" id="GO:0019693">
    <property type="term" value="P:ribose phosphate metabolic process"/>
    <property type="evidence" value="ECO:0007669"/>
    <property type="project" value="TreeGrafter"/>
</dbReference>
<dbReference type="PANTHER" id="PTHR11839">
    <property type="entry name" value="UDP/ADP-SUGAR PYROPHOSPHATASE"/>
    <property type="match status" value="1"/>
</dbReference>
<accession>A0A0W8FL42</accession>
<dbReference type="AlphaFoldDB" id="A0A0W8FL42"/>
<feature type="domain" description="Nudix hydrolase" evidence="3">
    <location>
        <begin position="36"/>
        <end position="165"/>
    </location>
</feature>
<protein>
    <submittedName>
        <fullName evidence="4">Adp-ribose pyrophosphatase</fullName>
        <ecNumber evidence="4">3.6.1.13</ecNumber>
    </submittedName>
</protein>
<sequence length="176" mass="19921">MKKNKSTLAYQCKIFDVWEEEFALPNGKTIKQSWINHNPTVAIVAINDKNEILLIKQYRNAVKQNLLEIPAGSLDGKEESPAVCAQRELAEETGFKAKKLIKLFEGYLLPGYCNEYMYFFLAKDLIHAPLTPDDDEFIETMPVSCSKAKKLIKNGKIIDAKTVLGILLAEKYLQHG</sequence>
<name>A0A0W8FL42_9ZZZZ</name>
<dbReference type="Pfam" id="PF00293">
    <property type="entry name" value="NUDIX"/>
    <property type="match status" value="1"/>
</dbReference>
<evidence type="ECO:0000256" key="2">
    <source>
        <dbReference type="ARBA" id="ARBA00022801"/>
    </source>
</evidence>
<dbReference type="PANTHER" id="PTHR11839:SF18">
    <property type="entry name" value="NUDIX HYDROLASE DOMAIN-CONTAINING PROTEIN"/>
    <property type="match status" value="1"/>
</dbReference>
<dbReference type="PROSITE" id="PS51462">
    <property type="entry name" value="NUDIX"/>
    <property type="match status" value="1"/>
</dbReference>
<organism evidence="4">
    <name type="scientific">hydrocarbon metagenome</name>
    <dbReference type="NCBI Taxonomy" id="938273"/>
    <lineage>
        <taxon>unclassified sequences</taxon>
        <taxon>metagenomes</taxon>
        <taxon>ecological metagenomes</taxon>
    </lineage>
</organism>
<dbReference type="GO" id="GO:0006753">
    <property type="term" value="P:nucleoside phosphate metabolic process"/>
    <property type="evidence" value="ECO:0007669"/>
    <property type="project" value="TreeGrafter"/>
</dbReference>
<comment type="caution">
    <text evidence="4">The sequence shown here is derived from an EMBL/GenBank/DDBJ whole genome shotgun (WGS) entry which is preliminary data.</text>
</comment>
<keyword evidence="2 4" id="KW-0378">Hydrolase</keyword>
<dbReference type="GO" id="GO:0047631">
    <property type="term" value="F:ADP-ribose diphosphatase activity"/>
    <property type="evidence" value="ECO:0007669"/>
    <property type="project" value="UniProtKB-EC"/>
</dbReference>
<comment type="cofactor">
    <cofactor evidence="1">
        <name>Mg(2+)</name>
        <dbReference type="ChEBI" id="CHEBI:18420"/>
    </cofactor>
</comment>
<dbReference type="SUPFAM" id="SSF55811">
    <property type="entry name" value="Nudix"/>
    <property type="match status" value="1"/>
</dbReference>
<reference evidence="4" key="1">
    <citation type="journal article" date="2015" name="Proc. Natl. Acad. Sci. U.S.A.">
        <title>Networks of energetic and metabolic interactions define dynamics in microbial communities.</title>
        <authorList>
            <person name="Embree M."/>
            <person name="Liu J.K."/>
            <person name="Al-Bassam M.M."/>
            <person name="Zengler K."/>
        </authorList>
    </citation>
    <scope>NUCLEOTIDE SEQUENCE</scope>
</reference>
<dbReference type="InterPro" id="IPR015797">
    <property type="entry name" value="NUDIX_hydrolase-like_dom_sf"/>
</dbReference>
<evidence type="ECO:0000313" key="4">
    <source>
        <dbReference type="EMBL" id="KUG21616.1"/>
    </source>
</evidence>
<evidence type="ECO:0000259" key="3">
    <source>
        <dbReference type="PROSITE" id="PS51462"/>
    </source>
</evidence>
<dbReference type="EMBL" id="LNQE01001039">
    <property type="protein sequence ID" value="KUG21616.1"/>
    <property type="molecule type" value="Genomic_DNA"/>
</dbReference>
<proteinExistence type="predicted"/>
<gene>
    <name evidence="4" type="ORF">ASZ90_008620</name>
</gene>
<dbReference type="CDD" id="cd03424">
    <property type="entry name" value="NUDIX_ADPRase_Nudt5_UGPPase_Nudt14"/>
    <property type="match status" value="1"/>
</dbReference>
<dbReference type="Gene3D" id="3.90.79.10">
    <property type="entry name" value="Nucleoside Triphosphate Pyrophosphohydrolase"/>
    <property type="match status" value="1"/>
</dbReference>